<keyword evidence="3" id="KW-1185">Reference proteome</keyword>
<feature type="non-terminal residue" evidence="2">
    <location>
        <position position="50"/>
    </location>
</feature>
<comment type="caution">
    <text evidence="2">The sequence shown here is derived from an EMBL/GenBank/DDBJ whole genome shotgun (WGS) entry which is preliminary data.</text>
</comment>
<proteinExistence type="predicted"/>
<evidence type="ECO:0000313" key="3">
    <source>
        <dbReference type="Proteomes" id="UP000824469"/>
    </source>
</evidence>
<feature type="region of interest" description="Disordered" evidence="1">
    <location>
        <begin position="1"/>
        <end position="22"/>
    </location>
</feature>
<organism evidence="2 3">
    <name type="scientific">Taxus chinensis</name>
    <name type="common">Chinese yew</name>
    <name type="synonym">Taxus wallichiana var. chinensis</name>
    <dbReference type="NCBI Taxonomy" id="29808"/>
    <lineage>
        <taxon>Eukaryota</taxon>
        <taxon>Viridiplantae</taxon>
        <taxon>Streptophyta</taxon>
        <taxon>Embryophyta</taxon>
        <taxon>Tracheophyta</taxon>
        <taxon>Spermatophyta</taxon>
        <taxon>Pinopsida</taxon>
        <taxon>Pinidae</taxon>
        <taxon>Conifers II</taxon>
        <taxon>Cupressales</taxon>
        <taxon>Taxaceae</taxon>
        <taxon>Taxus</taxon>
    </lineage>
</organism>
<gene>
    <name evidence="2" type="ORF">KI387_010218</name>
</gene>
<dbReference type="AlphaFoldDB" id="A0AA38FKJ9"/>
<reference evidence="2 3" key="1">
    <citation type="journal article" date="2021" name="Nat. Plants">
        <title>The Taxus genome provides insights into paclitaxel biosynthesis.</title>
        <authorList>
            <person name="Xiong X."/>
            <person name="Gou J."/>
            <person name="Liao Q."/>
            <person name="Li Y."/>
            <person name="Zhou Q."/>
            <person name="Bi G."/>
            <person name="Li C."/>
            <person name="Du R."/>
            <person name="Wang X."/>
            <person name="Sun T."/>
            <person name="Guo L."/>
            <person name="Liang H."/>
            <person name="Lu P."/>
            <person name="Wu Y."/>
            <person name="Zhang Z."/>
            <person name="Ro D.K."/>
            <person name="Shang Y."/>
            <person name="Huang S."/>
            <person name="Yan J."/>
        </authorList>
    </citation>
    <scope>NUCLEOTIDE SEQUENCE [LARGE SCALE GENOMIC DNA]</scope>
    <source>
        <strain evidence="2">Ta-2019</strain>
    </source>
</reference>
<name>A0AA38FKJ9_TAXCH</name>
<feature type="non-terminal residue" evidence="2">
    <location>
        <position position="1"/>
    </location>
</feature>
<protein>
    <submittedName>
        <fullName evidence="2">Uncharacterized protein</fullName>
    </submittedName>
</protein>
<dbReference type="EMBL" id="JAHRHJ020000008">
    <property type="protein sequence ID" value="KAH9305814.1"/>
    <property type="molecule type" value="Genomic_DNA"/>
</dbReference>
<dbReference type="Proteomes" id="UP000824469">
    <property type="component" value="Unassembled WGS sequence"/>
</dbReference>
<sequence>VTNLEGTLAGEPFTRGRRARGEVDPTFNRLQRHNFSVAPTRFSSLSSVDR</sequence>
<accession>A0AA38FKJ9</accession>
<evidence type="ECO:0000313" key="2">
    <source>
        <dbReference type="EMBL" id="KAH9305814.1"/>
    </source>
</evidence>
<evidence type="ECO:0000256" key="1">
    <source>
        <dbReference type="SAM" id="MobiDB-lite"/>
    </source>
</evidence>